<evidence type="ECO:0000256" key="3">
    <source>
        <dbReference type="ARBA" id="ARBA00039441"/>
    </source>
</evidence>
<protein>
    <recommendedName>
        <fullName evidence="3">Large ribosomal subunit protein mL62</fullName>
        <ecNumber evidence="1">3.1.1.29</ecNumber>
    </recommendedName>
    <alternativeName>
        <fullName evidence="4">Peptidyl-tRNA hydrolase ICT1, mitochondrial</fullName>
    </alternativeName>
</protein>
<feature type="domain" description="Prokaryotic-type class I peptide chain release factors" evidence="5">
    <location>
        <begin position="65"/>
        <end position="181"/>
    </location>
</feature>
<dbReference type="Gene3D" id="3.30.160.20">
    <property type="match status" value="1"/>
</dbReference>
<name>A0ABD2XMD9_9HYME</name>
<dbReference type="AlphaFoldDB" id="A0ABD2XMD9"/>
<evidence type="ECO:0000313" key="7">
    <source>
        <dbReference type="Proteomes" id="UP001627154"/>
    </source>
</evidence>
<gene>
    <name evidence="6" type="ORF">TKK_001775</name>
</gene>
<dbReference type="PANTHER" id="PTHR11075">
    <property type="entry name" value="PEPTIDE CHAIN RELEASE FACTOR"/>
    <property type="match status" value="1"/>
</dbReference>
<evidence type="ECO:0000256" key="1">
    <source>
        <dbReference type="ARBA" id="ARBA00013260"/>
    </source>
</evidence>
<comment type="similarity">
    <text evidence="2">Belongs to the prokaryotic/mitochondrial release factor family. Mitochondrion-specific ribosomal protein mL62 subfamily.</text>
</comment>
<evidence type="ECO:0000313" key="6">
    <source>
        <dbReference type="EMBL" id="KAL3406457.1"/>
    </source>
</evidence>
<keyword evidence="7" id="KW-1185">Reference proteome</keyword>
<dbReference type="InterPro" id="IPR000352">
    <property type="entry name" value="Pep_chain_release_fac_I"/>
</dbReference>
<evidence type="ECO:0000259" key="5">
    <source>
        <dbReference type="Pfam" id="PF00472"/>
    </source>
</evidence>
<dbReference type="EMBL" id="JBJJXI010000019">
    <property type="protein sequence ID" value="KAL3406457.1"/>
    <property type="molecule type" value="Genomic_DNA"/>
</dbReference>
<evidence type="ECO:0000256" key="2">
    <source>
        <dbReference type="ARBA" id="ARBA00038225"/>
    </source>
</evidence>
<dbReference type="InterPro" id="IPR052104">
    <property type="entry name" value="Mito_Release_Factor_mL62"/>
</dbReference>
<proteinExistence type="inferred from homology"/>
<dbReference type="Pfam" id="PF00472">
    <property type="entry name" value="RF-1"/>
    <property type="match status" value="1"/>
</dbReference>
<sequence>MNFVGRQCLRILKNDSTATKHVLGFGRSVSFKSAYSLENLYPKSNLTIHTPKFVPEDPNAKFTGYIPLKELDITFSGSSGPGGQNVQRVNTKVDLRFNVKSATWIDDELKEKILEKYKNRINKDGYLVIKSELTRSQQLNVADAMQKLRQMIRDLIVVPVEPDLVAAEKHRLRQMKAAQERVFTKRMNGMRKRDKQALDRD</sequence>
<organism evidence="6 7">
    <name type="scientific">Trichogramma kaykai</name>
    <dbReference type="NCBI Taxonomy" id="54128"/>
    <lineage>
        <taxon>Eukaryota</taxon>
        <taxon>Metazoa</taxon>
        <taxon>Ecdysozoa</taxon>
        <taxon>Arthropoda</taxon>
        <taxon>Hexapoda</taxon>
        <taxon>Insecta</taxon>
        <taxon>Pterygota</taxon>
        <taxon>Neoptera</taxon>
        <taxon>Endopterygota</taxon>
        <taxon>Hymenoptera</taxon>
        <taxon>Apocrita</taxon>
        <taxon>Proctotrupomorpha</taxon>
        <taxon>Chalcidoidea</taxon>
        <taxon>Trichogrammatidae</taxon>
        <taxon>Trichogramma</taxon>
    </lineage>
</organism>
<evidence type="ECO:0000256" key="4">
    <source>
        <dbReference type="ARBA" id="ARBA00041531"/>
    </source>
</evidence>
<dbReference type="GO" id="GO:0004045">
    <property type="term" value="F:peptidyl-tRNA hydrolase activity"/>
    <property type="evidence" value="ECO:0007669"/>
    <property type="project" value="UniProtKB-EC"/>
</dbReference>
<dbReference type="EC" id="3.1.1.29" evidence="1"/>
<accession>A0ABD2XMD9</accession>
<dbReference type="Proteomes" id="UP001627154">
    <property type="component" value="Unassembled WGS sequence"/>
</dbReference>
<dbReference type="SUPFAM" id="SSF110916">
    <property type="entry name" value="Peptidyl-tRNA hydrolase domain-like"/>
    <property type="match status" value="1"/>
</dbReference>
<comment type="caution">
    <text evidence="6">The sequence shown here is derived from an EMBL/GenBank/DDBJ whole genome shotgun (WGS) entry which is preliminary data.</text>
</comment>
<reference evidence="6 7" key="1">
    <citation type="journal article" date="2024" name="bioRxiv">
        <title>A reference genome for Trichogramma kaykai: A tiny desert-dwelling parasitoid wasp with competing sex-ratio distorters.</title>
        <authorList>
            <person name="Culotta J."/>
            <person name="Lindsey A.R."/>
        </authorList>
    </citation>
    <scope>NUCLEOTIDE SEQUENCE [LARGE SCALE GENOMIC DNA]</scope>
    <source>
        <strain evidence="6 7">KSX58</strain>
    </source>
</reference>
<dbReference type="PANTHER" id="PTHR11075:SF54">
    <property type="entry name" value="LARGE RIBOSOMAL SUBUNIT PROTEIN ML62"/>
    <property type="match status" value="1"/>
</dbReference>
<dbReference type="FunFam" id="3.30.160.20:FF:000046">
    <property type="entry name" value="Peptidyl-tRNA hydrolase ICT1"/>
    <property type="match status" value="1"/>
</dbReference>